<dbReference type="InterPro" id="IPR001650">
    <property type="entry name" value="Helicase_C-like"/>
</dbReference>
<dbReference type="PROSITE" id="PS51192">
    <property type="entry name" value="HELICASE_ATP_BIND_1"/>
    <property type="match status" value="1"/>
</dbReference>
<keyword evidence="1" id="KW-0378">Hydrolase</keyword>
<dbReference type="PROSITE" id="PS51194">
    <property type="entry name" value="HELICASE_CTER"/>
    <property type="match status" value="1"/>
</dbReference>
<dbReference type="AlphaFoldDB" id="A0A380S7Z9"/>
<dbReference type="CDD" id="cd18793">
    <property type="entry name" value="SF2_C_SNF"/>
    <property type="match status" value="1"/>
</dbReference>
<evidence type="ECO:0000259" key="3">
    <source>
        <dbReference type="PROSITE" id="PS51192"/>
    </source>
</evidence>
<proteinExistence type="predicted"/>
<dbReference type="GO" id="GO:0016787">
    <property type="term" value="F:hydrolase activity"/>
    <property type="evidence" value="ECO:0007669"/>
    <property type="project" value="UniProtKB-KW"/>
</dbReference>
<organism evidence="5 6">
    <name type="scientific">Fibrobacter succinogenes</name>
    <name type="common">Bacteroides succinogenes</name>
    <dbReference type="NCBI Taxonomy" id="833"/>
    <lineage>
        <taxon>Bacteria</taxon>
        <taxon>Pseudomonadati</taxon>
        <taxon>Fibrobacterota</taxon>
        <taxon>Fibrobacteria</taxon>
        <taxon>Fibrobacterales</taxon>
        <taxon>Fibrobacteraceae</taxon>
        <taxon>Fibrobacter</taxon>
    </lineage>
</organism>
<dbReference type="Pfam" id="PF00176">
    <property type="entry name" value="SNF2-rel_dom"/>
    <property type="match status" value="1"/>
</dbReference>
<evidence type="ECO:0000256" key="2">
    <source>
        <dbReference type="SAM" id="MobiDB-lite"/>
    </source>
</evidence>
<dbReference type="Gene3D" id="3.40.50.10810">
    <property type="entry name" value="Tandem AAA-ATPase domain"/>
    <property type="match status" value="1"/>
</dbReference>
<protein>
    <submittedName>
        <fullName evidence="5">Superfamily II DNA or RNA helicase, SNF2 family</fullName>
    </submittedName>
</protein>
<evidence type="ECO:0000256" key="1">
    <source>
        <dbReference type="ARBA" id="ARBA00022801"/>
    </source>
</evidence>
<dbReference type="Pfam" id="PF12419">
    <property type="entry name" value="DUF3670"/>
    <property type="match status" value="1"/>
</dbReference>
<accession>A0A380S7Z9</accession>
<dbReference type="InterPro" id="IPR022138">
    <property type="entry name" value="DUF3670"/>
</dbReference>
<evidence type="ECO:0000313" key="6">
    <source>
        <dbReference type="Proteomes" id="UP000255423"/>
    </source>
</evidence>
<dbReference type="InterPro" id="IPR049730">
    <property type="entry name" value="SNF2/RAD54-like_C"/>
</dbReference>
<feature type="region of interest" description="Disordered" evidence="2">
    <location>
        <begin position="705"/>
        <end position="738"/>
    </location>
</feature>
<gene>
    <name evidence="5" type="ORF">SAMN05661053_2786</name>
</gene>
<dbReference type="SMART" id="SM00490">
    <property type="entry name" value="HELICc"/>
    <property type="match status" value="1"/>
</dbReference>
<keyword evidence="5" id="KW-0347">Helicase</keyword>
<feature type="domain" description="Helicase C-terminal" evidence="4">
    <location>
        <begin position="1107"/>
        <end position="1263"/>
    </location>
</feature>
<feature type="domain" description="Helicase ATP-binding" evidence="3">
    <location>
        <begin position="805"/>
        <end position="963"/>
    </location>
</feature>
<keyword evidence="5" id="KW-0067">ATP-binding</keyword>
<name>A0A380S7Z9_FIBSU</name>
<dbReference type="RefSeq" id="WP_109573590.1">
    <property type="nucleotide sequence ID" value="NZ_UHJL01000005.1"/>
</dbReference>
<dbReference type="PANTHER" id="PTHR10799">
    <property type="entry name" value="SNF2/RAD54 HELICASE FAMILY"/>
    <property type="match status" value="1"/>
</dbReference>
<dbReference type="EMBL" id="UHJL01000005">
    <property type="protein sequence ID" value="SUQ25982.1"/>
    <property type="molecule type" value="Genomic_DNA"/>
</dbReference>
<evidence type="ECO:0000259" key="4">
    <source>
        <dbReference type="PROSITE" id="PS51194"/>
    </source>
</evidence>
<evidence type="ECO:0000313" key="5">
    <source>
        <dbReference type="EMBL" id="SUQ25982.1"/>
    </source>
</evidence>
<dbReference type="InterPro" id="IPR000330">
    <property type="entry name" value="SNF2_N"/>
</dbReference>
<dbReference type="Proteomes" id="UP000255423">
    <property type="component" value="Unassembled WGS sequence"/>
</dbReference>
<dbReference type="InterPro" id="IPR027417">
    <property type="entry name" value="P-loop_NTPase"/>
</dbReference>
<feature type="compositionally biased region" description="Basic and acidic residues" evidence="2">
    <location>
        <begin position="705"/>
        <end position="724"/>
    </location>
</feature>
<dbReference type="GO" id="GO:0005524">
    <property type="term" value="F:ATP binding"/>
    <property type="evidence" value="ECO:0007669"/>
    <property type="project" value="InterPro"/>
</dbReference>
<dbReference type="SMART" id="SM00487">
    <property type="entry name" value="DEXDc"/>
    <property type="match status" value="1"/>
</dbReference>
<dbReference type="Pfam" id="PF00271">
    <property type="entry name" value="Helicase_C"/>
    <property type="match status" value="1"/>
</dbReference>
<dbReference type="SUPFAM" id="SSF52540">
    <property type="entry name" value="P-loop containing nucleoside triphosphate hydrolases"/>
    <property type="match status" value="2"/>
</dbReference>
<dbReference type="InterPro" id="IPR038718">
    <property type="entry name" value="SNF2-like_sf"/>
</dbReference>
<dbReference type="GO" id="GO:0004386">
    <property type="term" value="F:helicase activity"/>
    <property type="evidence" value="ECO:0007669"/>
    <property type="project" value="UniProtKB-KW"/>
</dbReference>
<dbReference type="InterPro" id="IPR014001">
    <property type="entry name" value="Helicase_ATP-bd"/>
</dbReference>
<dbReference type="Gene3D" id="3.40.50.300">
    <property type="entry name" value="P-loop containing nucleotide triphosphate hydrolases"/>
    <property type="match status" value="1"/>
</dbReference>
<sequence length="1278" mass="143800">MDFGSYGKTWWANKWLSSILATASEQAVLQGLKFAARGQVTSIDIVDNRVISVVKGPNGGLHNNYIVFPKFSKESSEVFVSFLKQQPAELLALNNKALSPSLELLMSKSGLQLFDDPAKVNMGCDCRDERPCKYLVATFLKIAEQADKEPNVLFKIHGLDLEFIKDYKPDAMEMEAPSETNLVRSFSKATRLVGTSAENASAIGTAAGDSDEHEAQNAAELSHAEDASASLFGGYKGSGRESQNSIPPKQLPTFDFKSWKDYSHILPAMLQNFPKFCPAGNFRKSFTDELESCHKFFTDFENFDAFSEQFRVNNAKTFLMENEQLRLFHKPGWHWNFEQSMADKVINSNLTVTNVMGALCCLSAGNFSWHHYSVRYLHLMLQVAFYLVRTGAIYPQVFWIGKDVAQMRWLPAEMLPEILYIVADLEVTAPRELAWTSKEEAFFEIAEPAEHILSLFISQLLKFARKYKTPLKTNHGNLLSFFFDSVSGKLANNAHAIPGKIQQWLSVYSCLGCRTQILFVCSEMDEDVALDVFVLDEDAASAAGNAAGLLNVARRTPLSELFENNDSRLLSIMSVLNGIADGFKPLDAYLERRASEPILMRGAELLDFLQDCLKKLQLFGIQTEIPKNLLNIGKPKPKMRLQGSMSFGAFTAGDLLDFDWEIAIGDENISAKEFLELAEQADGLLKYKSSYVQITEQDLQSIRDKIEGKSGESAKNDKGKKAADDAEGATTSTDEILEEDSVPEITQAKLVQACFTGECDNIPVEMASDFKQQFDAWRAETDIPLPANLNATLRPYQMRGYSWMYKNLEIGFGCILADDMGLGKTLQVITFLLKMKQEGKFAEKKAIVVMPAGLLCNWQVEIKKFAPELTFFAYHGGRRDLQKFSADVLLTTYATFRKDFAELDKHEWQTIIIDEAQNIKNADSEQSKLLRRMRAPMKIAMSGTPVENRLMEFWTIMDFANHGFFPSASEFREKFETPIQKNGNQIVAETFRKITAPFMLRRLKTDKSIISDLPDKIIQDEYAELTRSQAALYQKTLEHFMQELEMEQALSEKANDAHALFKRKGIILQMILALKQICNHPATFLKGLDDNAASQKSSKLESGKMQMLLDLLTSIQEQGEKTLIFTQFAEMGHLLKSTIESELGLRTHFYHGGCTQTQRSEMIQDFQENPDCKVLILSLKAGGTGLNLVAASQVIHYDLWWNPAIEAQATDRAFRIGQKRNVQVHRFITKGTFEEKINSLLETKKAIANLTVNAGETWLADMDDKQLAEVFCLDNTIV</sequence>
<reference evidence="5 6" key="1">
    <citation type="submission" date="2017-08" db="EMBL/GenBank/DDBJ databases">
        <authorList>
            <person name="de Groot N.N."/>
        </authorList>
    </citation>
    <scope>NUCLEOTIDE SEQUENCE [LARGE SCALE GENOMIC DNA]</scope>
    <source>
        <strain evidence="5 6">HM2</strain>
    </source>
</reference>
<keyword evidence="5" id="KW-0547">Nucleotide-binding</keyword>